<keyword evidence="8" id="KW-0732">Signal</keyword>
<dbReference type="GO" id="GO:0046872">
    <property type="term" value="F:metal ion binding"/>
    <property type="evidence" value="ECO:0007669"/>
    <property type="project" value="UniProtKB-KW"/>
</dbReference>
<organism evidence="17 18">
    <name type="scientific">Metarhizium robertsii (strain ARSEF 23 / ATCC MYA-3075)</name>
    <name type="common">Metarhizium anisopliae (strain ARSEF 23)</name>
    <dbReference type="NCBI Taxonomy" id="655844"/>
    <lineage>
        <taxon>Eukaryota</taxon>
        <taxon>Fungi</taxon>
        <taxon>Dikarya</taxon>
        <taxon>Ascomycota</taxon>
        <taxon>Pezizomycotina</taxon>
        <taxon>Sordariomycetes</taxon>
        <taxon>Hypocreomycetidae</taxon>
        <taxon>Hypocreales</taxon>
        <taxon>Clavicipitaceae</taxon>
        <taxon>Metarhizium</taxon>
    </lineage>
</organism>
<comment type="caution">
    <text evidence="17">The sequence shown here is derived from an EMBL/GenBank/DDBJ whole genome shotgun (WGS) entry which is preliminary data.</text>
</comment>
<feature type="binding site" evidence="14">
    <location>
        <position position="372"/>
    </location>
    <ligand>
        <name>Zn(2+)</name>
        <dbReference type="ChEBI" id="CHEBI:29105"/>
        <note>catalytic</note>
    </ligand>
</feature>
<evidence type="ECO:0000256" key="13">
    <source>
        <dbReference type="PIRSR" id="PIRSR601384-1"/>
    </source>
</evidence>
<comment type="catalytic activity">
    <reaction evidence="1 15">
        <text>Preferential cleavage of bonds with hydrophobic residues in P1'. Also 3-Asn-|-Gln-4 and 8-Gly-|-Ser-9 bonds in insulin B chain.</text>
        <dbReference type="EC" id="3.4.24.39"/>
    </reaction>
</comment>
<dbReference type="GO" id="GO:0004222">
    <property type="term" value="F:metalloendopeptidase activity"/>
    <property type="evidence" value="ECO:0007669"/>
    <property type="project" value="InterPro"/>
</dbReference>
<keyword evidence="18" id="KW-1185">Reference proteome</keyword>
<keyword evidence="5 15" id="KW-0645">Protease</keyword>
<feature type="binding site" evidence="14">
    <location>
        <position position="376"/>
    </location>
    <ligand>
        <name>Zn(2+)</name>
        <dbReference type="ChEBI" id="CHEBI:29105"/>
        <note>catalytic</note>
    </ligand>
</feature>
<evidence type="ECO:0000313" key="18">
    <source>
        <dbReference type="Proteomes" id="UP000002498"/>
    </source>
</evidence>
<evidence type="ECO:0000256" key="6">
    <source>
        <dbReference type="ARBA" id="ARBA00022685"/>
    </source>
</evidence>
<evidence type="ECO:0000256" key="7">
    <source>
        <dbReference type="ARBA" id="ARBA00022723"/>
    </source>
</evidence>
<evidence type="ECO:0000256" key="5">
    <source>
        <dbReference type="ARBA" id="ARBA00022670"/>
    </source>
</evidence>
<evidence type="ECO:0000256" key="11">
    <source>
        <dbReference type="ARBA" id="ARBA00023049"/>
    </source>
</evidence>
<evidence type="ECO:0000259" key="16">
    <source>
        <dbReference type="SMART" id="SM01351"/>
    </source>
</evidence>
<dbReference type="Gene3D" id="2.60.40.2970">
    <property type="match status" value="1"/>
</dbReference>
<evidence type="ECO:0000256" key="14">
    <source>
        <dbReference type="PIRSR" id="PIRSR601384-2"/>
    </source>
</evidence>
<keyword evidence="9 15" id="KW-0378">Hydrolase</keyword>
<dbReference type="MEROPS" id="M35.002"/>
<evidence type="ECO:0000256" key="12">
    <source>
        <dbReference type="ARBA" id="ARBA00023145"/>
    </source>
</evidence>
<dbReference type="InterPro" id="IPR029463">
    <property type="entry name" value="Lys_MEP"/>
</dbReference>
<dbReference type="HOGENOM" id="CLU_039313_0_0_1"/>
<reference evidence="17 18" key="2">
    <citation type="journal article" date="2014" name="Proc. Natl. Acad. Sci. U.S.A.">
        <title>Trajectory and genomic determinants of fungal-pathogen speciation and host adaptation.</title>
        <authorList>
            <person name="Hu X."/>
            <person name="Xiao G."/>
            <person name="Zheng P."/>
            <person name="Shang Y."/>
            <person name="Su Y."/>
            <person name="Zhang X."/>
            <person name="Liu X."/>
            <person name="Zhan S."/>
            <person name="St Leger R.J."/>
            <person name="Wang C."/>
        </authorList>
    </citation>
    <scope>GENOME REANNOTATION</scope>
    <source>
        <strain evidence="18">ARSEF 23 / ATCC MYA-3075</strain>
    </source>
</reference>
<feature type="active site" evidence="13">
    <location>
        <position position="373"/>
    </location>
</feature>
<dbReference type="GO" id="GO:0005576">
    <property type="term" value="C:extracellular region"/>
    <property type="evidence" value="ECO:0007669"/>
    <property type="project" value="UniProtKB-SubCell"/>
</dbReference>
<dbReference type="SUPFAM" id="SSF55486">
    <property type="entry name" value="Metalloproteases ('zincins'), catalytic domain"/>
    <property type="match status" value="1"/>
</dbReference>
<dbReference type="InterPro" id="IPR024079">
    <property type="entry name" value="MetalloPept_cat_dom_sf"/>
</dbReference>
<dbReference type="RefSeq" id="XP_007816634.1">
    <property type="nucleotide sequence ID" value="XM_007818443.1"/>
</dbReference>
<evidence type="ECO:0000256" key="4">
    <source>
        <dbReference type="ARBA" id="ARBA00022525"/>
    </source>
</evidence>
<keyword evidence="12" id="KW-0865">Zymogen</keyword>
<evidence type="ECO:0000256" key="1">
    <source>
        <dbReference type="ARBA" id="ARBA00001187"/>
    </source>
</evidence>
<sequence>MVQPNLTMSDIDPIDRHSDVNCSAIYATGSRRRVSVEFLKETGKPVLDFVNTMDRFLHMGTITFFPKLTMKLLAGLAALVSLGATAPQAPTPIDVQLQMDGNSAVKATITNNGKDDLKIFKTGTILDKSAIQKTRITDIDGKAASFEGFRQRITTKGLKDDAFERISAGQSIEVTFNVGEVHDLSSGGKFDIHSSGVMHFANGSDNTIIGSVPYHSNSITANINGSEAGALLKSFQRAQKRAMKRTNVQSDCTGNQLSVTQTALNNCQQLASAAQSAARSNDAKVKEYFKDSSASTKNTVADVFGKAASECGSTGGGVSKYYCTDISNQCNGGVLAYTYPGQSYQAYCGSYFQMTPLTSQCHAQDQATTNLHETTHLTQIKGTTDNGYGYDNAMGLDTQKALDNADTYALFANAIKVNC</sequence>
<dbReference type="EMBL" id="ADNJ02000003">
    <property type="protein sequence ID" value="EFZ03371.1"/>
    <property type="molecule type" value="Genomic_DNA"/>
</dbReference>
<feature type="binding site" evidence="14">
    <location>
        <position position="385"/>
    </location>
    <ligand>
        <name>Zn(2+)</name>
        <dbReference type="ChEBI" id="CHEBI:29105"/>
        <note>catalytic</note>
    </ligand>
</feature>
<keyword evidence="6 15" id="KW-0165">Cleavage on pair of basic residues</keyword>
<dbReference type="Proteomes" id="UP000002498">
    <property type="component" value="Unassembled WGS sequence"/>
</dbReference>
<keyword evidence="11 15" id="KW-0482">Metalloprotease</keyword>
<dbReference type="InterPro" id="IPR001384">
    <property type="entry name" value="Peptidase_M35"/>
</dbReference>
<dbReference type="GeneID" id="19254731"/>
<dbReference type="InterPro" id="IPR050414">
    <property type="entry name" value="Fungal_M35_metalloproteases"/>
</dbReference>
<keyword evidence="7 14" id="KW-0479">Metal-binding</keyword>
<evidence type="ECO:0000256" key="10">
    <source>
        <dbReference type="ARBA" id="ARBA00022833"/>
    </source>
</evidence>
<proteinExistence type="inferred from homology"/>
<keyword evidence="10 14" id="KW-0862">Zinc</keyword>
<dbReference type="AlphaFoldDB" id="E9EJP7"/>
<dbReference type="OrthoDB" id="412874at2759"/>
<dbReference type="KEGG" id="maj:MAA_00445"/>
<dbReference type="CDD" id="cd11008">
    <property type="entry name" value="M35_deuterolysin_like"/>
    <property type="match status" value="1"/>
</dbReference>
<comment type="subcellular location">
    <subcellularLocation>
        <location evidence="2 15">Secreted</location>
    </subcellularLocation>
</comment>
<protein>
    <recommendedName>
        <fullName evidence="15">Neutral protease 2</fullName>
        <ecNumber evidence="15">3.4.24.39</ecNumber>
    </recommendedName>
    <alternativeName>
        <fullName evidence="15">Deuterolysin</fullName>
    </alternativeName>
</protein>
<feature type="domain" description="Lysine-specific metallo-endopeptidase" evidence="16">
    <location>
        <begin position="268"/>
        <end position="413"/>
    </location>
</feature>
<evidence type="ECO:0000256" key="3">
    <source>
        <dbReference type="ARBA" id="ARBA00010279"/>
    </source>
</evidence>
<dbReference type="EC" id="3.4.24.39" evidence="15"/>
<accession>E9EJP7</accession>
<evidence type="ECO:0000256" key="9">
    <source>
        <dbReference type="ARBA" id="ARBA00022801"/>
    </source>
</evidence>
<name>E9EJP7_METRA</name>
<dbReference type="Gene3D" id="3.40.390.10">
    <property type="entry name" value="Collagenase (Catalytic Domain)"/>
    <property type="match status" value="1"/>
</dbReference>
<evidence type="ECO:0000256" key="15">
    <source>
        <dbReference type="RuleBase" id="RU361126"/>
    </source>
</evidence>
<dbReference type="PANTHER" id="PTHR37016">
    <property type="match status" value="1"/>
</dbReference>
<dbReference type="GO" id="GO:0006508">
    <property type="term" value="P:proteolysis"/>
    <property type="evidence" value="ECO:0007669"/>
    <property type="project" value="UniProtKB-KW"/>
</dbReference>
<evidence type="ECO:0000256" key="2">
    <source>
        <dbReference type="ARBA" id="ARBA00004613"/>
    </source>
</evidence>
<evidence type="ECO:0000313" key="17">
    <source>
        <dbReference type="EMBL" id="EFZ03371.1"/>
    </source>
</evidence>
<dbReference type="PANTHER" id="PTHR37016:SF2">
    <property type="entry name" value="NEUTRAL PROTEASE 2 HOMOLOG SNOG_02177"/>
    <property type="match status" value="1"/>
</dbReference>
<comment type="function">
    <text evidence="15">Secreted metalloproteinase that allows assimilation of proteinaceous substrates. Shows high activities on basic nuclear substrates such as histone and protamine.</text>
</comment>
<dbReference type="Pfam" id="PF02102">
    <property type="entry name" value="Peptidase_M35"/>
    <property type="match status" value="1"/>
</dbReference>
<gene>
    <name evidence="17" type="ORF">MAA_00445</name>
</gene>
<dbReference type="PRINTS" id="PR00768">
    <property type="entry name" value="DEUTEROLYSIN"/>
</dbReference>
<comment type="similarity">
    <text evidence="3 15">Belongs to the peptidase M35 family.</text>
</comment>
<keyword evidence="4 15" id="KW-0964">Secreted</keyword>
<evidence type="ECO:0000256" key="8">
    <source>
        <dbReference type="ARBA" id="ARBA00022729"/>
    </source>
</evidence>
<reference evidence="17 18" key="1">
    <citation type="journal article" date="2011" name="PLoS Genet.">
        <title>Genome sequencing and comparative transcriptomics of the model entomopathogenic fungi Metarhizium anisopliae and M. acridum.</title>
        <authorList>
            <person name="Gao Q."/>
            <person name="Jin K."/>
            <person name="Ying S.H."/>
            <person name="Zhang Y."/>
            <person name="Xiao G."/>
            <person name="Shang Y."/>
            <person name="Duan Z."/>
            <person name="Hu X."/>
            <person name="Xie X.Q."/>
            <person name="Zhou G."/>
            <person name="Peng G."/>
            <person name="Luo Z."/>
            <person name="Huang W."/>
            <person name="Wang B."/>
            <person name="Fang W."/>
            <person name="Wang S."/>
            <person name="Zhong Y."/>
            <person name="Ma L.J."/>
            <person name="St Leger R.J."/>
            <person name="Zhao G.P."/>
            <person name="Pei Y."/>
            <person name="Feng M.G."/>
            <person name="Xia Y."/>
            <person name="Wang C."/>
        </authorList>
    </citation>
    <scope>NUCLEOTIDE SEQUENCE [LARGE SCALE GENOMIC DNA]</scope>
    <source>
        <strain evidence="18">ARSEF 23 / ATCC MYA-3075</strain>
    </source>
</reference>
<comment type="cofactor">
    <cofactor evidence="14 15">
        <name>Zn(2+)</name>
        <dbReference type="ChEBI" id="CHEBI:29105"/>
    </cofactor>
    <text evidence="14 15">Binds 1 zinc ion per subunit.</text>
</comment>
<dbReference type="SMART" id="SM01351">
    <property type="entry name" value="Aspzincin_M35"/>
    <property type="match status" value="1"/>
</dbReference>